<accession>A0ABW2CM25</accession>
<organism evidence="2 3">
    <name type="scientific">Actinomadura yumaensis</name>
    <dbReference type="NCBI Taxonomy" id="111807"/>
    <lineage>
        <taxon>Bacteria</taxon>
        <taxon>Bacillati</taxon>
        <taxon>Actinomycetota</taxon>
        <taxon>Actinomycetes</taxon>
        <taxon>Streptosporangiales</taxon>
        <taxon>Thermomonosporaceae</taxon>
        <taxon>Actinomadura</taxon>
    </lineage>
</organism>
<gene>
    <name evidence="2" type="ORF">ACFQKB_23085</name>
</gene>
<dbReference type="Pfam" id="PF12802">
    <property type="entry name" value="MarR_2"/>
    <property type="match status" value="1"/>
</dbReference>
<dbReference type="PANTHER" id="PTHR33164:SF104">
    <property type="entry name" value="TRANSCRIPTIONAL REGULATORY PROTEIN"/>
    <property type="match status" value="1"/>
</dbReference>
<evidence type="ECO:0000313" key="2">
    <source>
        <dbReference type="EMBL" id="MFC6882659.1"/>
    </source>
</evidence>
<dbReference type="InterPro" id="IPR039422">
    <property type="entry name" value="MarR/SlyA-like"/>
</dbReference>
<dbReference type="Gene3D" id="1.10.10.10">
    <property type="entry name" value="Winged helix-like DNA-binding domain superfamily/Winged helix DNA-binding domain"/>
    <property type="match status" value="1"/>
</dbReference>
<comment type="caution">
    <text evidence="2">The sequence shown here is derived from an EMBL/GenBank/DDBJ whole genome shotgun (WGS) entry which is preliminary data.</text>
</comment>
<dbReference type="InterPro" id="IPR000835">
    <property type="entry name" value="HTH_MarR-typ"/>
</dbReference>
<feature type="domain" description="HTH marR-type" evidence="1">
    <location>
        <begin position="21"/>
        <end position="157"/>
    </location>
</feature>
<dbReference type="InterPro" id="IPR036390">
    <property type="entry name" value="WH_DNA-bd_sf"/>
</dbReference>
<dbReference type="PROSITE" id="PS50995">
    <property type="entry name" value="HTH_MARR_2"/>
    <property type="match status" value="1"/>
</dbReference>
<dbReference type="Proteomes" id="UP001596380">
    <property type="component" value="Unassembled WGS sequence"/>
</dbReference>
<dbReference type="PRINTS" id="PR00598">
    <property type="entry name" value="HTHMARR"/>
</dbReference>
<dbReference type="RefSeq" id="WP_160822346.1">
    <property type="nucleotide sequence ID" value="NZ_JBHSXE010000001.1"/>
</dbReference>
<dbReference type="PANTHER" id="PTHR33164">
    <property type="entry name" value="TRANSCRIPTIONAL REGULATOR, MARR FAMILY"/>
    <property type="match status" value="1"/>
</dbReference>
<protein>
    <submittedName>
        <fullName evidence="2">MarR family winged helix-turn-helix transcriptional regulator</fullName>
    </submittedName>
</protein>
<dbReference type="InterPro" id="IPR036388">
    <property type="entry name" value="WH-like_DNA-bd_sf"/>
</dbReference>
<evidence type="ECO:0000259" key="1">
    <source>
        <dbReference type="PROSITE" id="PS50995"/>
    </source>
</evidence>
<reference evidence="3" key="1">
    <citation type="journal article" date="2019" name="Int. J. Syst. Evol. Microbiol.">
        <title>The Global Catalogue of Microorganisms (GCM) 10K type strain sequencing project: providing services to taxonomists for standard genome sequencing and annotation.</title>
        <authorList>
            <consortium name="The Broad Institute Genomics Platform"/>
            <consortium name="The Broad Institute Genome Sequencing Center for Infectious Disease"/>
            <person name="Wu L."/>
            <person name="Ma J."/>
        </authorList>
    </citation>
    <scope>NUCLEOTIDE SEQUENCE [LARGE SCALE GENOMIC DNA]</scope>
    <source>
        <strain evidence="3">JCM 3369</strain>
    </source>
</reference>
<proteinExistence type="predicted"/>
<keyword evidence="3" id="KW-1185">Reference proteome</keyword>
<dbReference type="SMART" id="SM00347">
    <property type="entry name" value="HTH_MARR"/>
    <property type="match status" value="1"/>
</dbReference>
<name>A0ABW2CM25_9ACTN</name>
<evidence type="ECO:0000313" key="3">
    <source>
        <dbReference type="Proteomes" id="UP001596380"/>
    </source>
</evidence>
<dbReference type="SUPFAM" id="SSF46785">
    <property type="entry name" value="Winged helix' DNA-binding domain"/>
    <property type="match status" value="1"/>
</dbReference>
<sequence>MDTTTGARSQGLAEVPDTAVLREFGDLLVTAGLLERIAARELERRVGLRHAAFEVLLRLSDAGDDRPRSMGRLAEELILTSGGMTRLIDRMEAAGLVRRQAAEGDRRRQMVGLTAEGRRKLDEGRRVHSETLRAHFAAPLTSAQRTALADALASLRAHAKEELGTLR</sequence>
<dbReference type="EMBL" id="JBHSXS010000014">
    <property type="protein sequence ID" value="MFC6882659.1"/>
    <property type="molecule type" value="Genomic_DNA"/>
</dbReference>